<dbReference type="InterPro" id="IPR048384">
    <property type="entry name" value="TPPII_GBD"/>
</dbReference>
<organism evidence="12">
    <name type="scientific">Glycine soja</name>
    <name type="common">Wild soybean</name>
    <dbReference type="NCBI Taxonomy" id="3848"/>
    <lineage>
        <taxon>Eukaryota</taxon>
        <taxon>Viridiplantae</taxon>
        <taxon>Streptophyta</taxon>
        <taxon>Embryophyta</taxon>
        <taxon>Tracheophyta</taxon>
        <taxon>Spermatophyta</taxon>
        <taxon>Magnoliopsida</taxon>
        <taxon>eudicotyledons</taxon>
        <taxon>Gunneridae</taxon>
        <taxon>Pentapetalae</taxon>
        <taxon>rosids</taxon>
        <taxon>fabids</taxon>
        <taxon>Fabales</taxon>
        <taxon>Fabaceae</taxon>
        <taxon>Papilionoideae</taxon>
        <taxon>50 kb inversion clade</taxon>
        <taxon>NPAAA clade</taxon>
        <taxon>indigoferoid/millettioid clade</taxon>
        <taxon>Phaseoleae</taxon>
        <taxon>Glycine</taxon>
        <taxon>Glycine subgen. Soja</taxon>
    </lineage>
</organism>
<feature type="domain" description="Tripeptidyl peptidase II second Ig-like" evidence="10">
    <location>
        <begin position="440"/>
        <end position="553"/>
    </location>
</feature>
<evidence type="ECO:0000256" key="7">
    <source>
        <dbReference type="ARBA" id="ARBA00022825"/>
    </source>
</evidence>
<evidence type="ECO:0000256" key="4">
    <source>
        <dbReference type="ARBA" id="ARBA00022438"/>
    </source>
</evidence>
<dbReference type="Gene3D" id="3.40.50.200">
    <property type="entry name" value="Peptidase S8/S53 domain"/>
    <property type="match status" value="1"/>
</dbReference>
<keyword evidence="4" id="KW-0031">Aminopeptidase</keyword>
<dbReference type="PROSITE" id="PS51892">
    <property type="entry name" value="SUBTILASE"/>
    <property type="match status" value="1"/>
</dbReference>
<evidence type="ECO:0000313" key="12">
    <source>
        <dbReference type="EMBL" id="KHN41477.1"/>
    </source>
</evidence>
<dbReference type="PANTHER" id="PTHR43806">
    <property type="entry name" value="PEPTIDASE S8"/>
    <property type="match status" value="1"/>
</dbReference>
<dbReference type="InterPro" id="IPR022398">
    <property type="entry name" value="Peptidase_S8_His-AS"/>
</dbReference>
<keyword evidence="6 12" id="KW-0378">Hydrolase</keyword>
<dbReference type="Pfam" id="PF21316">
    <property type="entry name" value="TPPII_GBD"/>
    <property type="match status" value="1"/>
</dbReference>
<dbReference type="InterPro" id="IPR036852">
    <property type="entry name" value="Peptidase_S8/S53_dom_sf"/>
</dbReference>
<dbReference type="Pfam" id="PF00082">
    <property type="entry name" value="Peptidase_S8"/>
    <property type="match status" value="1"/>
</dbReference>
<dbReference type="InterPro" id="IPR015500">
    <property type="entry name" value="Peptidase_S8_subtilisin-rel"/>
</dbReference>
<dbReference type="InterPro" id="IPR022229">
    <property type="entry name" value="TPPII_Ig-like-2"/>
</dbReference>
<evidence type="ECO:0000256" key="5">
    <source>
        <dbReference type="ARBA" id="ARBA00022670"/>
    </source>
</evidence>
<dbReference type="PROSITE" id="PS00137">
    <property type="entry name" value="SUBTILASE_HIS"/>
    <property type="match status" value="1"/>
</dbReference>
<dbReference type="EMBL" id="KN645083">
    <property type="protein sequence ID" value="KHN41477.1"/>
    <property type="molecule type" value="Genomic_DNA"/>
</dbReference>
<sequence>MLTVTAYSFTIERKYGVFSKLDACTFVVNVYNDGNVLSIVTDCSGHGTHVAGIATAFHPKHKSDLINMSYGEATLLPDYGSFVDLVNGVVNKHRLIFVSSAGNSGPGLSTVGAPGGTSSSIIGIGAYVSPAMAAGALVLLNLHPRGLNTLGIFTSLKLPNWMSFYILLSSRGPTADGDLGVCVSAPGGAVAPVPTWTLQRRMLGIGTSMASPSASGGTTLLISAMKAEGIPVSPYCVRKALENIAIPIGDLPEDKLSTGQGLMQVDKAFEYMQKCQNVPCVWYQIKIQQCGKTMVDPSNLSDGLHYFEVYGIDCKAPWRGHIERRYIEVPHGASWAEVTMKTSGFDTVRRFYVAVPTAKTFEMGDFCKFSFSAAKSFSFRVVSSQTLELVISQFWPSGTGSHETASVDFEVVLHGIKVNEEEVILDGSDAPVRIDAETLLVFEELAPVALLNKIRVPYRPINSKIIALSTDRDKLPSGKQILALTLNYKIKLEDGAQIKPHIPLLNDRIYETKFESQFYMISDSNKHVYSIGDAYPSSSNLPKGEYILQLYLRYMFLSEHKPWMRVCILVCFNWSFL</sequence>
<proteinExistence type="inferred from homology"/>
<evidence type="ECO:0000256" key="8">
    <source>
        <dbReference type="PROSITE-ProRule" id="PRU01240"/>
    </source>
</evidence>
<dbReference type="PROSITE" id="PS00138">
    <property type="entry name" value="SUBTILASE_SER"/>
    <property type="match status" value="1"/>
</dbReference>
<dbReference type="Proteomes" id="UP000053555">
    <property type="component" value="Unassembled WGS sequence"/>
</dbReference>
<gene>
    <name evidence="12" type="ORF">glysoja_036271</name>
</gene>
<feature type="domain" description="Tripeptidyl-peptidase II galactose-binding" evidence="11">
    <location>
        <begin position="320"/>
        <end position="396"/>
    </location>
</feature>
<dbReference type="GO" id="GO:0005829">
    <property type="term" value="C:cytosol"/>
    <property type="evidence" value="ECO:0007669"/>
    <property type="project" value="TreeGrafter"/>
</dbReference>
<dbReference type="AlphaFoldDB" id="A0A0B2SB37"/>
<dbReference type="InterPro" id="IPR023828">
    <property type="entry name" value="Peptidase_S8_Ser-AS"/>
</dbReference>
<comment type="catalytic activity">
    <reaction evidence="1">
        <text>Release of an N-terminal tripeptide from a polypeptide.</text>
        <dbReference type="EC" id="3.4.14.10"/>
    </reaction>
</comment>
<keyword evidence="5" id="KW-0645">Protease</keyword>
<comment type="caution">
    <text evidence="8">Lacks conserved residue(s) required for the propagation of feature annotation.</text>
</comment>
<accession>A0A0B2SB37</accession>
<dbReference type="GO" id="GO:0004252">
    <property type="term" value="F:serine-type endopeptidase activity"/>
    <property type="evidence" value="ECO:0007669"/>
    <property type="project" value="InterPro"/>
</dbReference>
<dbReference type="GO" id="GO:0004177">
    <property type="term" value="F:aminopeptidase activity"/>
    <property type="evidence" value="ECO:0007669"/>
    <property type="project" value="UniProtKB-KW"/>
</dbReference>
<name>A0A0B2SB37_GLYSO</name>
<evidence type="ECO:0000259" key="9">
    <source>
        <dbReference type="Pfam" id="PF00082"/>
    </source>
</evidence>
<evidence type="ECO:0000256" key="1">
    <source>
        <dbReference type="ARBA" id="ARBA00001910"/>
    </source>
</evidence>
<evidence type="ECO:0000259" key="11">
    <source>
        <dbReference type="Pfam" id="PF21316"/>
    </source>
</evidence>
<dbReference type="EC" id="3.4.14.10" evidence="3"/>
<dbReference type="GO" id="GO:0008240">
    <property type="term" value="F:tripeptidyl-peptidase activity"/>
    <property type="evidence" value="ECO:0007669"/>
    <property type="project" value="UniProtKB-EC"/>
</dbReference>
<dbReference type="Pfam" id="PF12580">
    <property type="entry name" value="TPPII"/>
    <property type="match status" value="1"/>
</dbReference>
<protein>
    <recommendedName>
        <fullName evidence="3">tripeptidyl-peptidase II</fullName>
        <ecNumber evidence="3">3.4.14.10</ecNumber>
    </recommendedName>
</protein>
<dbReference type="PRINTS" id="PR00723">
    <property type="entry name" value="SUBTILISIN"/>
</dbReference>
<dbReference type="GO" id="GO:0006508">
    <property type="term" value="P:proteolysis"/>
    <property type="evidence" value="ECO:0007669"/>
    <property type="project" value="UniProtKB-KW"/>
</dbReference>
<evidence type="ECO:0000256" key="2">
    <source>
        <dbReference type="ARBA" id="ARBA00011073"/>
    </source>
</evidence>
<comment type="similarity">
    <text evidence="2 8">Belongs to the peptidase S8 family.</text>
</comment>
<keyword evidence="7" id="KW-0720">Serine protease</keyword>
<dbReference type="InterPro" id="IPR000209">
    <property type="entry name" value="Peptidase_S8/S53_dom"/>
</dbReference>
<feature type="domain" description="Peptidase S8/S53" evidence="9">
    <location>
        <begin position="60"/>
        <end position="254"/>
    </location>
</feature>
<evidence type="ECO:0000259" key="10">
    <source>
        <dbReference type="Pfam" id="PF12580"/>
    </source>
</evidence>
<dbReference type="InterPro" id="IPR050131">
    <property type="entry name" value="Peptidase_S8_subtilisin-like"/>
</dbReference>
<reference evidence="12" key="1">
    <citation type="submission" date="2014-07" db="EMBL/GenBank/DDBJ databases">
        <title>Identification of a novel salt tolerance gene in wild soybean by whole-genome sequencing.</title>
        <authorList>
            <person name="Lam H.-M."/>
            <person name="Qi X."/>
            <person name="Li M.-W."/>
            <person name="Liu X."/>
            <person name="Xie M."/>
            <person name="Ni M."/>
            <person name="Xu X."/>
        </authorList>
    </citation>
    <scope>NUCLEOTIDE SEQUENCE [LARGE SCALE GENOMIC DNA]</scope>
    <source>
        <tissue evidence="12">Root</tissue>
    </source>
</reference>
<evidence type="ECO:0000256" key="6">
    <source>
        <dbReference type="ARBA" id="ARBA00022801"/>
    </source>
</evidence>
<evidence type="ECO:0000256" key="3">
    <source>
        <dbReference type="ARBA" id="ARBA00012462"/>
    </source>
</evidence>
<dbReference type="PANTHER" id="PTHR43806:SF42">
    <property type="entry name" value="TRIPEPTIDYL-PEPTIDASE II"/>
    <property type="match status" value="1"/>
</dbReference>
<dbReference type="SUPFAM" id="SSF52743">
    <property type="entry name" value="Subtilisin-like"/>
    <property type="match status" value="1"/>
</dbReference>